<protein>
    <submittedName>
        <fullName evidence="1">Uncharacterized protein</fullName>
    </submittedName>
</protein>
<dbReference type="KEGG" id="tit:Thit_1366"/>
<dbReference type="RefSeq" id="WP_004401152.1">
    <property type="nucleotide sequence ID" value="NC_013921.1"/>
</dbReference>
<sequence length="233" mass="26654">MKKIIFLMIISLLIGLGIGHVFPIFSAPKEVKADTENVVYSKITNNNDNRENTTKKLKSVEDIEKILMSQNGYTYTTKENATKIFGDKLIQLPEKLHYDFETTGNYFADTNLQEGKTSIGQYWINVDKKKVITIREFMPSKDIKEAFQRDLKISLENKDNPFYAYPLKLSENAYALILGPNDKMEDGSSFEPNWIKFTISAYWIKGDIGVTVGGINIEKDEFAKILEEVNNQI</sequence>
<proteinExistence type="predicted"/>
<dbReference type="Proteomes" id="UP000001552">
    <property type="component" value="Chromosome"/>
</dbReference>
<dbReference type="HOGENOM" id="CLU_1189450_0_0_9"/>
<name>D3T323_THEIA</name>
<accession>D3T323</accession>
<evidence type="ECO:0000313" key="2">
    <source>
        <dbReference type="Proteomes" id="UP000001552"/>
    </source>
</evidence>
<dbReference type="EMBL" id="CP001936">
    <property type="protein sequence ID" value="ADD02625.1"/>
    <property type="molecule type" value="Genomic_DNA"/>
</dbReference>
<gene>
    <name evidence="1" type="ordered locus">Thit_1366</name>
</gene>
<organism evidence="1 2">
    <name type="scientific">Thermoanaerobacter italicus (strain DSM 9252 / Ab9)</name>
    <dbReference type="NCBI Taxonomy" id="580331"/>
    <lineage>
        <taxon>Bacteria</taxon>
        <taxon>Bacillati</taxon>
        <taxon>Bacillota</taxon>
        <taxon>Clostridia</taxon>
        <taxon>Thermoanaerobacterales</taxon>
        <taxon>Thermoanaerobacteraceae</taxon>
        <taxon>Thermoanaerobacter</taxon>
    </lineage>
</organism>
<evidence type="ECO:0000313" key="1">
    <source>
        <dbReference type="EMBL" id="ADD02625.1"/>
    </source>
</evidence>
<keyword evidence="2" id="KW-1185">Reference proteome</keyword>
<dbReference type="AlphaFoldDB" id="D3T323"/>
<reference evidence="1" key="1">
    <citation type="submission" date="2010-02" db="EMBL/GenBank/DDBJ databases">
        <title>Complete sequence of Thermoanaerobacter italicus Ab9.</title>
        <authorList>
            <consortium name="US DOE Joint Genome Institute"/>
            <person name="Lucas S."/>
            <person name="Copeland A."/>
            <person name="Lapidus A."/>
            <person name="Cheng J.-F."/>
            <person name="Bruce D."/>
            <person name="Goodwin L."/>
            <person name="Pitluck S."/>
            <person name="Chertkov O."/>
            <person name="Detter J.C."/>
            <person name="Han C."/>
            <person name="Tapia R."/>
            <person name="Land M."/>
            <person name="Hauser L."/>
            <person name="Kyrpides N."/>
            <person name="Mikhailova N."/>
            <person name="Hemme C.L."/>
            <person name="Woyke T."/>
        </authorList>
    </citation>
    <scope>NUCLEOTIDE SEQUENCE [LARGE SCALE GENOMIC DNA]</scope>
    <source>
        <strain evidence="1">Ab9</strain>
    </source>
</reference>